<evidence type="ECO:0000313" key="2">
    <source>
        <dbReference type="Proteomes" id="UP001629244"/>
    </source>
</evidence>
<dbReference type="InterPro" id="IPR011990">
    <property type="entry name" value="TPR-like_helical_dom_sf"/>
</dbReference>
<gene>
    <name evidence="1" type="ORF">ABS767_12110</name>
</gene>
<name>A0ABW8YRA4_9SPHN</name>
<dbReference type="EMBL" id="JBELQC010000001">
    <property type="protein sequence ID" value="MFL9841710.1"/>
    <property type="molecule type" value="Genomic_DNA"/>
</dbReference>
<dbReference type="Proteomes" id="UP001629244">
    <property type="component" value="Unassembled WGS sequence"/>
</dbReference>
<dbReference type="Gene3D" id="1.25.40.10">
    <property type="entry name" value="Tetratricopeptide repeat domain"/>
    <property type="match status" value="3"/>
</dbReference>
<keyword evidence="2" id="KW-1185">Reference proteome</keyword>
<evidence type="ECO:0000313" key="1">
    <source>
        <dbReference type="EMBL" id="MFL9841710.1"/>
    </source>
</evidence>
<dbReference type="Pfam" id="PF13424">
    <property type="entry name" value="TPR_12"/>
    <property type="match status" value="1"/>
</dbReference>
<dbReference type="SUPFAM" id="SSF48452">
    <property type="entry name" value="TPR-like"/>
    <property type="match status" value="2"/>
</dbReference>
<proteinExistence type="predicted"/>
<accession>A0ABW8YRA4</accession>
<organism evidence="1 2">
    <name type="scientific">Sphingomonas plantiphila</name>
    <dbReference type="NCBI Taxonomy" id="3163295"/>
    <lineage>
        <taxon>Bacteria</taxon>
        <taxon>Pseudomonadati</taxon>
        <taxon>Pseudomonadota</taxon>
        <taxon>Alphaproteobacteria</taxon>
        <taxon>Sphingomonadales</taxon>
        <taxon>Sphingomonadaceae</taxon>
        <taxon>Sphingomonas</taxon>
    </lineage>
</organism>
<protein>
    <submittedName>
        <fullName evidence="1">Tetratricopeptide repeat protein</fullName>
    </submittedName>
</protein>
<comment type="caution">
    <text evidence="1">The sequence shown here is derived from an EMBL/GenBank/DDBJ whole genome shotgun (WGS) entry which is preliminary data.</text>
</comment>
<dbReference type="InterPro" id="IPR053137">
    <property type="entry name" value="NLR-like"/>
</dbReference>
<dbReference type="PANTHER" id="PTHR46082">
    <property type="entry name" value="ATP/GTP-BINDING PROTEIN-RELATED"/>
    <property type="match status" value="1"/>
</dbReference>
<dbReference type="RefSeq" id="WP_408078599.1">
    <property type="nucleotide sequence ID" value="NZ_JBELQC010000001.1"/>
</dbReference>
<sequence>MVFAVGIMDAMGRAEDYDRLLQATVRYAELTLPAMDRELADLRALQADRLFVAQDYPAAQALRELVLRARRAAKPVDDAALADALSDLEITLSLQGNYAAALPYATEAVAVARRLGRPALLADALWREGRVLLEAGRNTDAETRLREADLLNARGGAERRAARVLALDQLAVALFEQRRVREARDVAVLALALSREVDGERGERTLALIGDIATFDRDLGELERAETALRQAVAIAEASPKASVRTRLRLYSALSSVLVSRGRAVEAVRMLGDLTGAIGALDEAEQRDLSDLLQNYATALTEVGRLDEAEVIARRVVAIRKAALRPDDPAIGRALGALGLVLDRLDRLEDALKVQIEAANLLMGNGRDDAALARDDVFIVAVGNVATTLVKLDRLAEAKPFQELALRLARAGFPAESDDLANALNRWAQYRKAMRVCDGLAAAREAQAIWARRSGAVSPDRVVGDINLASYLRMCRGDPAEQRAYWRDAVRYLLADAGQSTDYDARARTLLRDRRIAFLGTVDANWQLGAMATPRP</sequence>
<dbReference type="PANTHER" id="PTHR46082:SF11">
    <property type="entry name" value="AAA+ ATPASE DOMAIN-CONTAINING PROTEIN-RELATED"/>
    <property type="match status" value="1"/>
</dbReference>
<reference evidence="1 2" key="1">
    <citation type="submission" date="2024-06" db="EMBL/GenBank/DDBJ databases">
        <authorList>
            <person name="Kaempfer P."/>
            <person name="Viver T."/>
        </authorList>
    </citation>
    <scope>NUCLEOTIDE SEQUENCE [LARGE SCALE GENOMIC DNA]</scope>
    <source>
        <strain evidence="1 2">ST-64</strain>
    </source>
</reference>